<keyword evidence="1" id="KW-0862">Zinc</keyword>
<dbReference type="PANTHER" id="PTHR45676:SF88">
    <property type="entry name" value="RING-H2 FINGER PROTEIN ATL33"/>
    <property type="match status" value="1"/>
</dbReference>
<name>A0A8K0MKV9_9ROSA</name>
<organism evidence="5 6">
    <name type="scientific">Rhamnella rubrinervis</name>
    <dbReference type="NCBI Taxonomy" id="2594499"/>
    <lineage>
        <taxon>Eukaryota</taxon>
        <taxon>Viridiplantae</taxon>
        <taxon>Streptophyta</taxon>
        <taxon>Embryophyta</taxon>
        <taxon>Tracheophyta</taxon>
        <taxon>Spermatophyta</taxon>
        <taxon>Magnoliopsida</taxon>
        <taxon>eudicotyledons</taxon>
        <taxon>Gunneridae</taxon>
        <taxon>Pentapetalae</taxon>
        <taxon>rosids</taxon>
        <taxon>fabids</taxon>
        <taxon>Rosales</taxon>
        <taxon>Rhamnaceae</taxon>
        <taxon>rhamnoid group</taxon>
        <taxon>Rhamneae</taxon>
        <taxon>Rhamnella</taxon>
    </lineage>
</organism>
<keyword evidence="3" id="KW-0472">Membrane</keyword>
<dbReference type="AlphaFoldDB" id="A0A8K0MKV9"/>
<feature type="region of interest" description="Disordered" evidence="2">
    <location>
        <begin position="155"/>
        <end position="185"/>
    </location>
</feature>
<dbReference type="PROSITE" id="PS50089">
    <property type="entry name" value="ZF_RING_2"/>
    <property type="match status" value="1"/>
</dbReference>
<dbReference type="GO" id="GO:0016567">
    <property type="term" value="P:protein ubiquitination"/>
    <property type="evidence" value="ECO:0007669"/>
    <property type="project" value="UniProtKB-UniPathway"/>
</dbReference>
<dbReference type="UniPathway" id="UPA00143"/>
<evidence type="ECO:0000256" key="1">
    <source>
        <dbReference type="PROSITE-ProRule" id="PRU00175"/>
    </source>
</evidence>
<evidence type="ECO:0000259" key="4">
    <source>
        <dbReference type="PROSITE" id="PS50089"/>
    </source>
</evidence>
<reference evidence="5" key="1">
    <citation type="submission" date="2020-03" db="EMBL/GenBank/DDBJ databases">
        <title>A high-quality chromosome-level genome assembly of a woody plant with both climbing and erect habits, Rhamnella rubrinervis.</title>
        <authorList>
            <person name="Lu Z."/>
            <person name="Yang Y."/>
            <person name="Zhu X."/>
            <person name="Sun Y."/>
        </authorList>
    </citation>
    <scope>NUCLEOTIDE SEQUENCE</scope>
    <source>
        <strain evidence="5">BYM</strain>
        <tissue evidence="5">Leaf</tissue>
    </source>
</reference>
<gene>
    <name evidence="5" type="ORF">FNV43_RR09983</name>
</gene>
<dbReference type="Proteomes" id="UP000796880">
    <property type="component" value="Unassembled WGS sequence"/>
</dbReference>
<dbReference type="OrthoDB" id="8062037at2759"/>
<dbReference type="EMBL" id="VOIH02000004">
    <property type="protein sequence ID" value="KAF3449255.1"/>
    <property type="molecule type" value="Genomic_DNA"/>
</dbReference>
<dbReference type="SMART" id="SM00184">
    <property type="entry name" value="RING"/>
    <property type="match status" value="1"/>
</dbReference>
<proteinExistence type="predicted"/>
<dbReference type="Pfam" id="PF13639">
    <property type="entry name" value="zf-RING_2"/>
    <property type="match status" value="1"/>
</dbReference>
<dbReference type="SUPFAM" id="SSF57850">
    <property type="entry name" value="RING/U-box"/>
    <property type="match status" value="1"/>
</dbReference>
<feature type="transmembrane region" description="Helical" evidence="3">
    <location>
        <begin position="29"/>
        <end position="50"/>
    </location>
</feature>
<feature type="region of interest" description="Disordered" evidence="2">
    <location>
        <begin position="57"/>
        <end position="79"/>
    </location>
</feature>
<dbReference type="InterPro" id="IPR001841">
    <property type="entry name" value="Znf_RING"/>
</dbReference>
<dbReference type="PANTHER" id="PTHR45676">
    <property type="entry name" value="RING-H2 FINGER PROTEIN ATL51-RELATED"/>
    <property type="match status" value="1"/>
</dbReference>
<keyword evidence="1" id="KW-0479">Metal-binding</keyword>
<dbReference type="InterPro" id="IPR013083">
    <property type="entry name" value="Znf_RING/FYVE/PHD"/>
</dbReference>
<feature type="domain" description="RING-type" evidence="4">
    <location>
        <begin position="103"/>
        <end position="145"/>
    </location>
</feature>
<protein>
    <recommendedName>
        <fullName evidence="4">RING-type domain-containing protein</fullName>
    </recommendedName>
</protein>
<sequence length="185" mass="20065">MESAPTVLNRSPPPFPDTPRTVDFSALEFILGLIAVITIPALIYVFFFAVKCPPNPFRRSRRSSDSVPSGDDTATVDDKKEKEAVVDVKYRKEIHQKDVGGECPVCLSVFGDGDEVKLLSACKHSFHASCIDLWFNSHSNCPVCRASVALKRPDNRTSATTASVSAGGGRDVDRLQGLPDATNLV</sequence>
<dbReference type="Gene3D" id="3.30.40.10">
    <property type="entry name" value="Zinc/RING finger domain, C3HC4 (zinc finger)"/>
    <property type="match status" value="1"/>
</dbReference>
<keyword evidence="1" id="KW-0863">Zinc-finger</keyword>
<evidence type="ECO:0000256" key="2">
    <source>
        <dbReference type="SAM" id="MobiDB-lite"/>
    </source>
</evidence>
<keyword evidence="6" id="KW-1185">Reference proteome</keyword>
<evidence type="ECO:0000313" key="6">
    <source>
        <dbReference type="Proteomes" id="UP000796880"/>
    </source>
</evidence>
<keyword evidence="3" id="KW-0812">Transmembrane</keyword>
<accession>A0A8K0MKV9</accession>
<evidence type="ECO:0000256" key="3">
    <source>
        <dbReference type="SAM" id="Phobius"/>
    </source>
</evidence>
<keyword evidence="3" id="KW-1133">Transmembrane helix</keyword>
<dbReference type="GO" id="GO:0008270">
    <property type="term" value="F:zinc ion binding"/>
    <property type="evidence" value="ECO:0007669"/>
    <property type="project" value="UniProtKB-KW"/>
</dbReference>
<dbReference type="CDD" id="cd16461">
    <property type="entry name" value="RING-H2_EL5-like"/>
    <property type="match status" value="1"/>
</dbReference>
<evidence type="ECO:0000313" key="5">
    <source>
        <dbReference type="EMBL" id="KAF3449255.1"/>
    </source>
</evidence>
<comment type="caution">
    <text evidence="5">The sequence shown here is derived from an EMBL/GenBank/DDBJ whole genome shotgun (WGS) entry which is preliminary data.</text>
</comment>